<feature type="transmembrane region" description="Helical" evidence="1">
    <location>
        <begin position="12"/>
        <end position="36"/>
    </location>
</feature>
<dbReference type="Gene3D" id="3.40.50.1820">
    <property type="entry name" value="alpha/beta hydrolase"/>
    <property type="match status" value="1"/>
</dbReference>
<dbReference type="OrthoDB" id="408631at2759"/>
<keyword evidence="1" id="KW-0472">Membrane</keyword>
<evidence type="ECO:0000313" key="3">
    <source>
        <dbReference type="EMBL" id="EJT45507.1"/>
    </source>
</evidence>
<dbReference type="HOGENOM" id="CLU_360236_0_0_1"/>
<dbReference type="EMBL" id="ALBS01000324">
    <property type="protein sequence ID" value="EJT45507.1"/>
    <property type="molecule type" value="Genomic_DNA"/>
</dbReference>
<protein>
    <recommendedName>
        <fullName evidence="2">Carboxylesterase type B domain-containing protein</fullName>
    </recommendedName>
</protein>
<feature type="domain" description="Carboxylesterase type B" evidence="2">
    <location>
        <begin position="89"/>
        <end position="460"/>
    </location>
</feature>
<dbReference type="Proteomes" id="UP000002748">
    <property type="component" value="Unassembled WGS sequence"/>
</dbReference>
<evidence type="ECO:0000313" key="4">
    <source>
        <dbReference type="Proteomes" id="UP000002748"/>
    </source>
</evidence>
<dbReference type="RefSeq" id="XP_014176637.1">
    <property type="nucleotide sequence ID" value="XM_014321162.1"/>
</dbReference>
<dbReference type="VEuPathDB" id="FungiDB:A1Q1_05953"/>
<dbReference type="KEGG" id="tasa:A1Q1_05953"/>
<dbReference type="SUPFAM" id="SSF53474">
    <property type="entry name" value="alpha/beta-Hydrolases"/>
    <property type="match status" value="1"/>
</dbReference>
<dbReference type="ESTHER" id="trias-j6es27">
    <property type="family name" value="Fungal_carboxylesterase_lipase"/>
</dbReference>
<sequence length="777" mass="84518">MKQQPYRSSYLSSMGVGAALQSALIFAVTLGLSLLLRYFSGLDTDRATGPCQLRWGGVTVEGYLGPNNVCRYSIQYSKTVRWGEPRSVTTDGSGLPPSCPQSVVFGSRFRGLGVPESEDCNYMLLFVPQNADASTPIFTWIHGGSNWMGSVSMPGLDGFALAGKGQIVVLPQYRLGLLGMMPPSIHPTSLDPNLAVRDLAFMLKTIHDNIGTQGNAGAITISGHSSGAAMLRSLWQVPSAPGLYHQIIVHSDPSVFPTSSMEQHKVVRDKVYSFDMFKGSRTLQSLKELDVGAFQHAIDQLMAWSGSVNTPTDILNPVFGTMTIPYEPTRALHGDGYLSVRPHDVTMLMSTTKDDGGYVVSSNHHQPLSVALDSDDLSPFLRALAGRCANDPTSQPFISEEKYRIESYPEGPDVGRLALTDIITDGAFRCVGRDTASHWAKAGGKAYVVEINDSAPYLWSSMVGNDWCIGRDDVPNVLGYDNGATPGLGDEVSDIWSAFIQGRSIGVDTYKPDANQQNTNVKVIGGGGGEAPNCPADFWGTKRRVLFTIDPPGCGRLNRHGAEVVQRRSKRRHVEQFAFVLDLAEADALILQVPHTVHSAQEGETQERNTLPRAVFHDRRKEGGTVSVLLSHDEVFRSHGEHGPVQRDTEVQLSVARDTPEGLGLVLGARTVPLRGARDSAHQPVDHRARKADERLVQSDPDQALAPVPVRKWPHVRGSHVHGLRTTDEIHVGGHIVEGEIVEPHIPEAVRCDPLKLALRLRLVDASEANAAYVWGV</sequence>
<comment type="caution">
    <text evidence="3">The sequence shown here is derived from an EMBL/GenBank/DDBJ whole genome shotgun (WGS) entry which is preliminary data.</text>
</comment>
<dbReference type="InterPro" id="IPR002018">
    <property type="entry name" value="CarbesteraseB"/>
</dbReference>
<keyword evidence="1" id="KW-0812">Transmembrane</keyword>
<proteinExistence type="predicted"/>
<organism evidence="3 4">
    <name type="scientific">Trichosporon asahii var. asahii (strain ATCC 90039 / CBS 2479 / JCM 2466 / KCTC 7840 / NBRC 103889/ NCYC 2677 / UAMH 7654)</name>
    <name type="common">Yeast</name>
    <dbReference type="NCBI Taxonomy" id="1186058"/>
    <lineage>
        <taxon>Eukaryota</taxon>
        <taxon>Fungi</taxon>
        <taxon>Dikarya</taxon>
        <taxon>Basidiomycota</taxon>
        <taxon>Agaricomycotina</taxon>
        <taxon>Tremellomycetes</taxon>
        <taxon>Trichosporonales</taxon>
        <taxon>Trichosporonaceae</taxon>
        <taxon>Trichosporon</taxon>
    </lineage>
</organism>
<gene>
    <name evidence="3" type="ORF">A1Q1_05953</name>
</gene>
<dbReference type="PANTHER" id="PTHR45570:SF1">
    <property type="entry name" value="CARBOXYLIC ESTER HYDROLASE"/>
    <property type="match status" value="1"/>
</dbReference>
<accession>J6ES27</accession>
<evidence type="ECO:0000259" key="2">
    <source>
        <dbReference type="Pfam" id="PF00135"/>
    </source>
</evidence>
<dbReference type="AlphaFoldDB" id="J6ES27"/>
<evidence type="ECO:0000256" key="1">
    <source>
        <dbReference type="SAM" id="Phobius"/>
    </source>
</evidence>
<dbReference type="Pfam" id="PF00135">
    <property type="entry name" value="COesterase"/>
    <property type="match status" value="1"/>
</dbReference>
<dbReference type="GeneID" id="25989465"/>
<keyword evidence="1" id="KW-1133">Transmembrane helix</keyword>
<dbReference type="InterPro" id="IPR029058">
    <property type="entry name" value="AB_hydrolase_fold"/>
</dbReference>
<name>J6ES27_TRIAS</name>
<dbReference type="PANTHER" id="PTHR45570">
    <property type="entry name" value="CARBOXYLIC ESTER HYDROLASE"/>
    <property type="match status" value="1"/>
</dbReference>
<reference evidence="3 4" key="1">
    <citation type="journal article" date="2012" name="Eukaryot. Cell">
        <title>Draft genome sequence of CBS 2479, the standard type strain of Trichosporon asahii.</title>
        <authorList>
            <person name="Yang R.Y."/>
            <person name="Li H.T."/>
            <person name="Zhu H."/>
            <person name="Zhou G.P."/>
            <person name="Wang M."/>
            <person name="Wang L."/>
        </authorList>
    </citation>
    <scope>NUCLEOTIDE SEQUENCE [LARGE SCALE GENOMIC DNA]</scope>
    <source>
        <strain evidence="4">ATCC 90039 / CBS 2479 / JCM 2466 / KCTC 7840 / NCYC 2677 / UAMH 7654</strain>
    </source>
</reference>